<feature type="compositionally biased region" description="Low complexity" evidence="1">
    <location>
        <begin position="201"/>
        <end position="216"/>
    </location>
</feature>
<dbReference type="Proteomes" id="UP000728032">
    <property type="component" value="Unassembled WGS sequence"/>
</dbReference>
<dbReference type="EMBL" id="OC919494">
    <property type="protein sequence ID" value="CAD7651436.1"/>
    <property type="molecule type" value="Genomic_DNA"/>
</dbReference>
<dbReference type="SUPFAM" id="SSF63501">
    <property type="entry name" value="Frizzled cysteine-rich domain"/>
    <property type="match status" value="1"/>
</dbReference>
<evidence type="ECO:0000256" key="1">
    <source>
        <dbReference type="SAM" id="MobiDB-lite"/>
    </source>
</evidence>
<protein>
    <submittedName>
        <fullName evidence="2">Uncharacterized protein</fullName>
    </submittedName>
</protein>
<gene>
    <name evidence="2" type="ORF">ONB1V03_LOCUS8297</name>
</gene>
<reference evidence="2" key="1">
    <citation type="submission" date="2020-11" db="EMBL/GenBank/DDBJ databases">
        <authorList>
            <person name="Tran Van P."/>
        </authorList>
    </citation>
    <scope>NUCLEOTIDE SEQUENCE</scope>
</reference>
<dbReference type="InterPro" id="IPR036790">
    <property type="entry name" value="Frizzled_dom_sf"/>
</dbReference>
<feature type="region of interest" description="Disordered" evidence="1">
    <location>
        <begin position="124"/>
        <end position="230"/>
    </location>
</feature>
<keyword evidence="3" id="KW-1185">Reference proteome</keyword>
<dbReference type="AlphaFoldDB" id="A0A7R9M101"/>
<proteinExistence type="predicted"/>
<organism evidence="2">
    <name type="scientific">Oppiella nova</name>
    <dbReference type="NCBI Taxonomy" id="334625"/>
    <lineage>
        <taxon>Eukaryota</taxon>
        <taxon>Metazoa</taxon>
        <taxon>Ecdysozoa</taxon>
        <taxon>Arthropoda</taxon>
        <taxon>Chelicerata</taxon>
        <taxon>Arachnida</taxon>
        <taxon>Acari</taxon>
        <taxon>Acariformes</taxon>
        <taxon>Sarcoptiformes</taxon>
        <taxon>Oribatida</taxon>
        <taxon>Brachypylina</taxon>
        <taxon>Oppioidea</taxon>
        <taxon>Oppiidae</taxon>
        <taxon>Oppiella</taxon>
    </lineage>
</organism>
<feature type="compositionally biased region" description="Low complexity" evidence="1">
    <location>
        <begin position="158"/>
        <end position="175"/>
    </location>
</feature>
<sequence length="391" mass="43788">MVPKKKKRLFRDYRLRAILVTTYGWVVGMGARNWRLFGELSNKVVEIVVLSVDCHWLSTSFGGKSERSANQRPHPLPYIWCKYFGAKSDSCDPFIHAKSRLRVRQALNHFIVGPKNIIPINQLMPSSSVSSDQSTAPADTMPASDPGVQAGDEDNNCSQAPEESSESQELPQQSSADKKLNSNEEPVCDETPVRPPPEPQSQPQSTAPSPSSAPVAGPGGPPLQSSVHQMQTQSSYLMRFSSHLRIKSLVAKTVPFAKHDHTLTPLPSHLAKSYSSGQCFPLKVTVCQKYRIPYAYTTLPNKFGQTDQSEINQQLMDYEPIISRQNATQLDIQYRRVGLYVVYTGVHKNQFLNRYDEKRLTTVHKRKGCITCLTVCIPNCKSQTYRDSAEM</sequence>
<name>A0A7R9M101_9ACAR</name>
<evidence type="ECO:0000313" key="3">
    <source>
        <dbReference type="Proteomes" id="UP000728032"/>
    </source>
</evidence>
<accession>A0A7R9M101</accession>
<dbReference type="OrthoDB" id="6512377at2759"/>
<feature type="compositionally biased region" description="Polar residues" evidence="1">
    <location>
        <begin position="124"/>
        <end position="137"/>
    </location>
</feature>
<evidence type="ECO:0000313" key="2">
    <source>
        <dbReference type="EMBL" id="CAD7651436.1"/>
    </source>
</evidence>
<dbReference type="Gene3D" id="1.10.2000.10">
    <property type="entry name" value="Frizzled cysteine-rich domain"/>
    <property type="match status" value="1"/>
</dbReference>
<dbReference type="EMBL" id="CAJPVJ010004669">
    <property type="protein sequence ID" value="CAG2168813.1"/>
    <property type="molecule type" value="Genomic_DNA"/>
</dbReference>